<dbReference type="GeneID" id="64635072"/>
<dbReference type="AlphaFoldDB" id="A0A9P7J784"/>
<evidence type="ECO:0000313" key="1">
    <source>
        <dbReference type="EMBL" id="KAG1806215.1"/>
    </source>
</evidence>
<keyword evidence="2" id="KW-1185">Reference proteome</keyword>
<protein>
    <submittedName>
        <fullName evidence="1">Uncharacterized protein</fullName>
    </submittedName>
</protein>
<reference evidence="1" key="1">
    <citation type="journal article" date="2020" name="New Phytol.">
        <title>Comparative genomics reveals dynamic genome evolution in host specialist ectomycorrhizal fungi.</title>
        <authorList>
            <person name="Lofgren L.A."/>
            <person name="Nguyen N.H."/>
            <person name="Vilgalys R."/>
            <person name="Ruytinx J."/>
            <person name="Liao H.L."/>
            <person name="Branco S."/>
            <person name="Kuo A."/>
            <person name="LaButti K."/>
            <person name="Lipzen A."/>
            <person name="Andreopoulos W."/>
            <person name="Pangilinan J."/>
            <person name="Riley R."/>
            <person name="Hundley H."/>
            <person name="Na H."/>
            <person name="Barry K."/>
            <person name="Grigoriev I.V."/>
            <person name="Stajich J.E."/>
            <person name="Kennedy P.G."/>
        </authorList>
    </citation>
    <scope>NUCLEOTIDE SEQUENCE</scope>
    <source>
        <strain evidence="1">MN1</strain>
    </source>
</reference>
<evidence type="ECO:0000313" key="2">
    <source>
        <dbReference type="Proteomes" id="UP000807769"/>
    </source>
</evidence>
<name>A0A9P7J784_9AGAM</name>
<dbReference type="EMBL" id="JABBWG010000047">
    <property type="protein sequence ID" value="KAG1806215.1"/>
    <property type="molecule type" value="Genomic_DNA"/>
</dbReference>
<gene>
    <name evidence="1" type="ORF">BJ212DRAFT_1485977</name>
</gene>
<organism evidence="1 2">
    <name type="scientific">Suillus subaureus</name>
    <dbReference type="NCBI Taxonomy" id="48587"/>
    <lineage>
        <taxon>Eukaryota</taxon>
        <taxon>Fungi</taxon>
        <taxon>Dikarya</taxon>
        <taxon>Basidiomycota</taxon>
        <taxon>Agaricomycotina</taxon>
        <taxon>Agaricomycetes</taxon>
        <taxon>Agaricomycetidae</taxon>
        <taxon>Boletales</taxon>
        <taxon>Suillineae</taxon>
        <taxon>Suillaceae</taxon>
        <taxon>Suillus</taxon>
    </lineage>
</organism>
<proteinExistence type="predicted"/>
<dbReference type="RefSeq" id="XP_041187724.1">
    <property type="nucleotide sequence ID" value="XM_041341056.1"/>
</dbReference>
<dbReference type="Proteomes" id="UP000807769">
    <property type="component" value="Unassembled WGS sequence"/>
</dbReference>
<accession>A0A9P7J784</accession>
<dbReference type="OrthoDB" id="2682764at2759"/>
<sequence length="177" mass="20231">MFLSPNYLSSINQSSVEMADRQLVKIKSPLCMSAFGPSPVNKENYSWWTGQERQKAMKTTRVIDLCDIQPKMNELFAGGIRKDGQYLHISHEFIQHQDVKFVDKDGKLLGLFISQTSPIINDHLRQLKDYLNLEMPSHMAPIDSSLNSGGTFPTMHFNYFTRYGEQVYIFSLTSGTI</sequence>
<comment type="caution">
    <text evidence="1">The sequence shown here is derived from an EMBL/GenBank/DDBJ whole genome shotgun (WGS) entry which is preliminary data.</text>
</comment>